<dbReference type="EMBL" id="JAOPKA010000005">
    <property type="protein sequence ID" value="MCU4741945.1"/>
    <property type="molecule type" value="Genomic_DNA"/>
</dbReference>
<evidence type="ECO:0000313" key="6">
    <source>
        <dbReference type="Proteomes" id="UP001321018"/>
    </source>
</evidence>
<dbReference type="Gene3D" id="2.30.110.10">
    <property type="entry name" value="Electron Transport, Fmn-binding Protein, Chain A"/>
    <property type="match status" value="1"/>
</dbReference>
<keyword evidence="5" id="KW-1185">Reference proteome</keyword>
<accession>A0AAP2YZ25</accession>
<feature type="domain" description="Pyridoxamine 5'-phosphate oxidase N-terminal" evidence="2">
    <location>
        <begin position="5"/>
        <end position="129"/>
    </location>
</feature>
<reference evidence="3 5" key="1">
    <citation type="submission" date="2022-09" db="EMBL/GenBank/DDBJ databases">
        <title>Enrichment on poylsaccharides allowed isolation of novel metabolic and taxonomic groups of Haloarchaea.</title>
        <authorList>
            <person name="Sorokin D.Y."/>
            <person name="Elcheninov A.G."/>
            <person name="Khizhniak T.V."/>
            <person name="Kolganova T.V."/>
            <person name="Kublanov I.V."/>
        </authorList>
    </citation>
    <scope>NUCLEOTIDE SEQUENCE</scope>
    <source>
        <strain evidence="4 5">AArc-m2/3/4</strain>
        <strain evidence="3">AArc-xg1-1</strain>
    </source>
</reference>
<evidence type="ECO:0000259" key="2">
    <source>
        <dbReference type="Pfam" id="PF01243"/>
    </source>
</evidence>
<sequence length="134" mass="15431">MERIPSEYHDLFERKAFAQLATVMPDGTPQVTPVWIGIDDEGYLLVNTARNRQKERNVQQHPKVGLSVPDPDDPYRYLSIRGEVEEITTEGAVEHIDQLAQRYMDVETYPNHGDEVGERVIFRIRPDRVIAADQ</sequence>
<dbReference type="GO" id="GO:0070967">
    <property type="term" value="F:coenzyme F420 binding"/>
    <property type="evidence" value="ECO:0007669"/>
    <property type="project" value="TreeGrafter"/>
</dbReference>
<dbReference type="Proteomes" id="UP001321018">
    <property type="component" value="Unassembled WGS sequence"/>
</dbReference>
<evidence type="ECO:0000256" key="1">
    <source>
        <dbReference type="ARBA" id="ARBA00023002"/>
    </source>
</evidence>
<dbReference type="AlphaFoldDB" id="A0AAP2YZ25"/>
<evidence type="ECO:0000313" key="3">
    <source>
        <dbReference type="EMBL" id="MCU4741945.1"/>
    </source>
</evidence>
<dbReference type="SUPFAM" id="SSF50475">
    <property type="entry name" value="FMN-binding split barrel"/>
    <property type="match status" value="1"/>
</dbReference>
<organism evidence="3 6">
    <name type="scientific">Natronoglomus mannanivorans</name>
    <dbReference type="NCBI Taxonomy" id="2979990"/>
    <lineage>
        <taxon>Archaea</taxon>
        <taxon>Methanobacteriati</taxon>
        <taxon>Methanobacteriota</taxon>
        <taxon>Stenosarchaea group</taxon>
        <taxon>Halobacteria</taxon>
        <taxon>Halobacteriales</taxon>
        <taxon>Natrialbaceae</taxon>
        <taxon>Natronoglomus</taxon>
    </lineage>
</organism>
<evidence type="ECO:0000313" key="4">
    <source>
        <dbReference type="EMBL" id="MCU4975112.1"/>
    </source>
</evidence>
<keyword evidence="1" id="KW-0560">Oxidoreductase</keyword>
<protein>
    <submittedName>
        <fullName evidence="3">PPOX class F420-dependent oxidoreductase</fullName>
    </submittedName>
</protein>
<dbReference type="InterPro" id="IPR052019">
    <property type="entry name" value="F420H2_bilvrd_red/Heme_oxyg"/>
</dbReference>
<dbReference type="RefSeq" id="WP_338003769.1">
    <property type="nucleotide sequence ID" value="NZ_JAOPKA010000005.1"/>
</dbReference>
<dbReference type="Proteomes" id="UP001320972">
    <property type="component" value="Unassembled WGS sequence"/>
</dbReference>
<comment type="caution">
    <text evidence="3">The sequence shown here is derived from an EMBL/GenBank/DDBJ whole genome shotgun (WGS) entry which is preliminary data.</text>
</comment>
<evidence type="ECO:0000313" key="5">
    <source>
        <dbReference type="Proteomes" id="UP001320972"/>
    </source>
</evidence>
<name>A0AAP2YZ25_9EURY</name>
<gene>
    <name evidence="4" type="ORF">OB955_20645</name>
    <name evidence="3" type="ORF">OB960_11105</name>
</gene>
<proteinExistence type="predicted"/>
<dbReference type="InterPro" id="IPR012349">
    <property type="entry name" value="Split_barrel_FMN-bd"/>
</dbReference>
<dbReference type="InterPro" id="IPR019920">
    <property type="entry name" value="F420-binding_dom_put"/>
</dbReference>
<dbReference type="Pfam" id="PF01243">
    <property type="entry name" value="PNPOx_N"/>
    <property type="match status" value="1"/>
</dbReference>
<dbReference type="EMBL" id="JAOPKB010000016">
    <property type="protein sequence ID" value="MCU4975112.1"/>
    <property type="molecule type" value="Genomic_DNA"/>
</dbReference>
<dbReference type="InterPro" id="IPR011576">
    <property type="entry name" value="Pyridox_Oxase_N"/>
</dbReference>
<dbReference type="GO" id="GO:0005829">
    <property type="term" value="C:cytosol"/>
    <property type="evidence" value="ECO:0007669"/>
    <property type="project" value="TreeGrafter"/>
</dbReference>
<dbReference type="PANTHER" id="PTHR35176:SF6">
    <property type="entry name" value="HEME OXYGENASE HI_0854-RELATED"/>
    <property type="match status" value="1"/>
</dbReference>
<dbReference type="GO" id="GO:0016627">
    <property type="term" value="F:oxidoreductase activity, acting on the CH-CH group of donors"/>
    <property type="evidence" value="ECO:0007669"/>
    <property type="project" value="TreeGrafter"/>
</dbReference>
<dbReference type="NCBIfam" id="TIGR03618">
    <property type="entry name" value="Rv1155_F420"/>
    <property type="match status" value="1"/>
</dbReference>
<dbReference type="PANTHER" id="PTHR35176">
    <property type="entry name" value="HEME OXYGENASE HI_0854-RELATED"/>
    <property type="match status" value="1"/>
</dbReference>